<dbReference type="KEGG" id="pmq:PM3016_1987"/>
<dbReference type="RefSeq" id="WP_014369338.1">
    <property type="nucleotide sequence ID" value="NC_016935.1"/>
</dbReference>
<evidence type="ECO:0000256" key="1">
    <source>
        <dbReference type="SAM" id="MobiDB-lite"/>
    </source>
</evidence>
<name>H6NA45_9BACL</name>
<organism evidence="2 3">
    <name type="scientific">Paenibacillus mucilaginosus 3016</name>
    <dbReference type="NCBI Taxonomy" id="1116391"/>
    <lineage>
        <taxon>Bacteria</taxon>
        <taxon>Bacillati</taxon>
        <taxon>Bacillota</taxon>
        <taxon>Bacilli</taxon>
        <taxon>Bacillales</taxon>
        <taxon>Paenibacillaceae</taxon>
        <taxon>Paenibacillus</taxon>
    </lineage>
</organism>
<evidence type="ECO:0000313" key="2">
    <source>
        <dbReference type="EMBL" id="AFC28889.1"/>
    </source>
</evidence>
<proteinExistence type="predicted"/>
<keyword evidence="3" id="KW-1185">Reference proteome</keyword>
<dbReference type="InterPro" id="IPR024562">
    <property type="entry name" value="YqhG"/>
</dbReference>
<accession>H6NA45</accession>
<sequence>MMNAEQIRSFVMRYLEAEQCEIQEKHPAYVTVKLSPSADRDLNHRPYYWSFVERTGVTPETMTCTFVFDPETYRELNPPPQGGPVAPGPMAAPPGMAGAGAGPVAAPPSAAAPAAGAAGAPDALGPGQAPAGPAPAGGPQPPGSPPPQGDSILGRYFGFVPTSFVARVPRDEMTYGSRRLEQIFGAVRGKGRFVRLFEHYVPDQPKMTSTVPYESWLAVNYKVELACDMKRSEIHSIGIQLQTGQLREGFHEWISGRRMTPRLPAHVYVTPDKITLPRAVLFLEQYLEEKLAAYDHGWAREAQLRLREELERIRGYYDSLLQAAEPDKRAEIEAQYTNRINEIEWQYHPRVHVSAINCGLFHVPAANRASF</sequence>
<reference evidence="2 3" key="1">
    <citation type="journal article" date="2012" name="J. Bacteriol.">
        <title>Complete Genome Sequence of Paenibacillus mucilaginosus 3016, a Bacterium Functional as Microbial Fertilizer.</title>
        <authorList>
            <person name="Ma M."/>
            <person name="Wang Z."/>
            <person name="Li L."/>
            <person name="Jiang X."/>
            <person name="Guan D."/>
            <person name="Cao F."/>
            <person name="Chen H."/>
            <person name="Wang X."/>
            <person name="Shen D."/>
            <person name="Du B."/>
            <person name="Li J."/>
        </authorList>
    </citation>
    <scope>NUCLEOTIDE SEQUENCE [LARGE SCALE GENOMIC DNA]</scope>
    <source>
        <strain evidence="2 3">3016</strain>
    </source>
</reference>
<protein>
    <submittedName>
        <fullName evidence="2">Uncharacterized protein</fullName>
    </submittedName>
</protein>
<dbReference type="HOGENOM" id="CLU_052642_0_0_9"/>
<dbReference type="Pfam" id="PF11079">
    <property type="entry name" value="YqhG"/>
    <property type="match status" value="2"/>
</dbReference>
<evidence type="ECO:0000313" key="3">
    <source>
        <dbReference type="Proteomes" id="UP000007523"/>
    </source>
</evidence>
<gene>
    <name evidence="2" type="ORF">PM3016_1987</name>
</gene>
<dbReference type="STRING" id="1116391.PM3016_1987"/>
<feature type="region of interest" description="Disordered" evidence="1">
    <location>
        <begin position="97"/>
        <end position="152"/>
    </location>
</feature>
<dbReference type="Proteomes" id="UP000007523">
    <property type="component" value="Chromosome"/>
</dbReference>
<feature type="compositionally biased region" description="Pro residues" evidence="1">
    <location>
        <begin position="132"/>
        <end position="148"/>
    </location>
</feature>
<feature type="compositionally biased region" description="Low complexity" evidence="1">
    <location>
        <begin position="102"/>
        <end position="131"/>
    </location>
</feature>
<dbReference type="AlphaFoldDB" id="H6NA45"/>
<dbReference type="EMBL" id="CP003235">
    <property type="protein sequence ID" value="AFC28889.1"/>
    <property type="molecule type" value="Genomic_DNA"/>
</dbReference>